<gene>
    <name evidence="3" type="ORF">IAB31_01710</name>
</gene>
<dbReference type="EMBL" id="DVGK01000026">
    <property type="protein sequence ID" value="HIR12621.1"/>
    <property type="molecule type" value="Genomic_DNA"/>
</dbReference>
<dbReference type="Gene3D" id="3.40.50.300">
    <property type="entry name" value="P-loop containing nucleotide triphosphate hydrolases"/>
    <property type="match status" value="1"/>
</dbReference>
<proteinExistence type="predicted"/>
<feature type="non-terminal residue" evidence="3">
    <location>
        <position position="1"/>
    </location>
</feature>
<evidence type="ECO:0000313" key="3">
    <source>
        <dbReference type="EMBL" id="HIR12621.1"/>
    </source>
</evidence>
<dbReference type="InterPro" id="IPR048447">
    <property type="entry name" value="DUF1980_C"/>
</dbReference>
<sequence>EIRMREIPVYVITGFLESGKTSFLRDVLESEDFADGQKGLLILCEEGIEEYDEEDLASRNIDVISVEQPEEFHAEFLEQCVKHYRPRRIFVEMNGVWDPKWLLEEELPRPMELAQVITIVDGSTFPVYLNNMRSILSNLFLDTEMVIFNRCTEEMDLHSYRRTIRGLNQRAMIYFEDDQGNPVDPGMDQPPYDLNADVIRIEDMDYGLWYLDVSENPKRYEGKKVRFRAKVMKSRRFDADTFVPGRNAMTCCENDIRFVGYVCRGKFAGDLKARQWIWLTARIQYEYAKEYGDKGPVLHALSYELTGAPETDTVYFN</sequence>
<dbReference type="InterPro" id="IPR003495">
    <property type="entry name" value="CobW/HypB/UreG_nucleotide-bd"/>
</dbReference>
<evidence type="ECO:0000259" key="2">
    <source>
        <dbReference type="Pfam" id="PF21537"/>
    </source>
</evidence>
<protein>
    <submittedName>
        <fullName evidence="3">GTPase</fullName>
    </submittedName>
</protein>
<reference evidence="3" key="2">
    <citation type="journal article" date="2021" name="PeerJ">
        <title>Extensive microbial diversity within the chicken gut microbiome revealed by metagenomics and culture.</title>
        <authorList>
            <person name="Gilroy R."/>
            <person name="Ravi A."/>
            <person name="Getino M."/>
            <person name="Pursley I."/>
            <person name="Horton D.L."/>
            <person name="Alikhan N.F."/>
            <person name="Baker D."/>
            <person name="Gharbi K."/>
            <person name="Hall N."/>
            <person name="Watson M."/>
            <person name="Adriaenssens E.M."/>
            <person name="Foster-Nyarko E."/>
            <person name="Jarju S."/>
            <person name="Secka A."/>
            <person name="Antonio M."/>
            <person name="Oren A."/>
            <person name="Chaudhuri R.R."/>
            <person name="La Ragione R."/>
            <person name="Hildebrand F."/>
            <person name="Pallen M.J."/>
        </authorList>
    </citation>
    <scope>NUCLEOTIDE SEQUENCE</scope>
    <source>
        <strain evidence="3">ChiSjej4B22-8148</strain>
    </source>
</reference>
<dbReference type="Proteomes" id="UP000886757">
    <property type="component" value="Unassembled WGS sequence"/>
</dbReference>
<organism evidence="3 4">
    <name type="scientific">Candidatus Choladousia intestinavium</name>
    <dbReference type="NCBI Taxonomy" id="2840727"/>
    <lineage>
        <taxon>Bacteria</taxon>
        <taxon>Bacillati</taxon>
        <taxon>Bacillota</taxon>
        <taxon>Clostridia</taxon>
        <taxon>Lachnospirales</taxon>
        <taxon>Lachnospiraceae</taxon>
        <taxon>Lachnospiraceae incertae sedis</taxon>
        <taxon>Candidatus Choladousia</taxon>
    </lineage>
</organism>
<feature type="domain" description="DUF1980" evidence="2">
    <location>
        <begin position="194"/>
        <end position="315"/>
    </location>
</feature>
<name>A0A9D1AAL4_9FIRM</name>
<comment type="caution">
    <text evidence="3">The sequence shown here is derived from an EMBL/GenBank/DDBJ whole genome shotgun (WGS) entry which is preliminary data.</text>
</comment>
<feature type="domain" description="CobW/HypB/UreG nucleotide-binding" evidence="1">
    <location>
        <begin position="8"/>
        <end position="168"/>
    </location>
</feature>
<evidence type="ECO:0000259" key="1">
    <source>
        <dbReference type="Pfam" id="PF02492"/>
    </source>
</evidence>
<dbReference type="SUPFAM" id="SSF52540">
    <property type="entry name" value="P-loop containing nucleoside triphosphate hydrolases"/>
    <property type="match status" value="1"/>
</dbReference>
<reference evidence="3" key="1">
    <citation type="submission" date="2020-10" db="EMBL/GenBank/DDBJ databases">
        <authorList>
            <person name="Gilroy R."/>
        </authorList>
    </citation>
    <scope>NUCLEOTIDE SEQUENCE</scope>
    <source>
        <strain evidence="3">ChiSjej4B22-8148</strain>
    </source>
</reference>
<dbReference type="Pfam" id="PF02492">
    <property type="entry name" value="cobW"/>
    <property type="match status" value="1"/>
</dbReference>
<dbReference type="InterPro" id="IPR027417">
    <property type="entry name" value="P-loop_NTPase"/>
</dbReference>
<evidence type="ECO:0000313" key="4">
    <source>
        <dbReference type="Proteomes" id="UP000886757"/>
    </source>
</evidence>
<dbReference type="Pfam" id="PF21537">
    <property type="entry name" value="DUF1980_C"/>
    <property type="match status" value="1"/>
</dbReference>
<accession>A0A9D1AAL4</accession>
<dbReference type="AlphaFoldDB" id="A0A9D1AAL4"/>